<dbReference type="RefSeq" id="WP_393011017.1">
    <property type="nucleotide sequence ID" value="NZ_JAZAQF010000028.1"/>
</dbReference>
<dbReference type="PANTHER" id="PTHR11122">
    <property type="entry name" value="APOSPORY-ASSOCIATED PROTEIN C-RELATED"/>
    <property type="match status" value="1"/>
</dbReference>
<dbReference type="InterPro" id="IPR011013">
    <property type="entry name" value="Gal_mutarotase_sf_dom"/>
</dbReference>
<name>A0ABW7C817_9CYAN</name>
<evidence type="ECO:0000313" key="1">
    <source>
        <dbReference type="EMBL" id="MFG3816998.1"/>
    </source>
</evidence>
<dbReference type="Gene3D" id="2.70.98.10">
    <property type="match status" value="1"/>
</dbReference>
<dbReference type="Proteomes" id="UP001604335">
    <property type="component" value="Unassembled WGS sequence"/>
</dbReference>
<dbReference type="InterPro" id="IPR008183">
    <property type="entry name" value="Aldose_1/G6P_1-epimerase"/>
</dbReference>
<keyword evidence="2" id="KW-1185">Reference proteome</keyword>
<dbReference type="EMBL" id="JAZAQF010000028">
    <property type="protein sequence ID" value="MFG3816998.1"/>
    <property type="molecule type" value="Genomic_DNA"/>
</dbReference>
<dbReference type="PANTHER" id="PTHR11122:SF13">
    <property type="entry name" value="GLUCOSE-6-PHOSPHATE 1-EPIMERASE"/>
    <property type="match status" value="1"/>
</dbReference>
<dbReference type="Pfam" id="PF01263">
    <property type="entry name" value="Aldose_epim"/>
    <property type="match status" value="1"/>
</dbReference>
<proteinExistence type="predicted"/>
<reference evidence="2" key="1">
    <citation type="journal article" date="2024" name="Algal Res.">
        <title>Biochemical, toxicological and genomic investigation of a high-biomass producing Limnothrix strain isolated from Italian shallow drinking water reservoir.</title>
        <authorList>
            <person name="Simonazzi M."/>
            <person name="Shishido T.K."/>
            <person name="Delbaje E."/>
            <person name="Wahlsten M."/>
            <person name="Fewer D.P."/>
            <person name="Sivonen K."/>
            <person name="Pezzolesi L."/>
            <person name="Pistocchi R."/>
        </authorList>
    </citation>
    <scope>NUCLEOTIDE SEQUENCE [LARGE SCALE GENOMIC DNA]</scope>
    <source>
        <strain evidence="2">LRLZ20PSL1</strain>
    </source>
</reference>
<dbReference type="SUPFAM" id="SSF74650">
    <property type="entry name" value="Galactose mutarotase-like"/>
    <property type="match status" value="1"/>
</dbReference>
<organism evidence="1 2">
    <name type="scientific">Limnothrix redekei LRLZ20PSL1</name>
    <dbReference type="NCBI Taxonomy" id="3112953"/>
    <lineage>
        <taxon>Bacteria</taxon>
        <taxon>Bacillati</taxon>
        <taxon>Cyanobacteriota</taxon>
        <taxon>Cyanophyceae</taxon>
        <taxon>Pseudanabaenales</taxon>
        <taxon>Pseudanabaenaceae</taxon>
        <taxon>Limnothrix</taxon>
    </lineage>
</organism>
<comment type="caution">
    <text evidence="1">The sequence shown here is derived from an EMBL/GenBank/DDBJ whole genome shotgun (WGS) entry which is preliminary data.</text>
</comment>
<sequence>MFQVEELAERWPVFRLTDGAAQSVLEVVPDRGGIITRWAIQGQELLYLDRDRYQDPNLSIRGGIPILFPICGNLPDNRYQLPTGEAGILKQHGFARDLPWMVTGSDLRDAASITLTLDATPTTLAIYPFQFRLDFTYRLQGNQLEIIQNHHNLGDRPMPFSSGLHPYFNVTNKSALAIDLPVTEYFDQKRQSTGAFDGTLDFEQDELDLRFPVVDRLSATVTDCQQQQTLSLKFDASYRTLVFWTLKDKPFYCLEPWTGPRNALNTGEQLLWLDPGATHTNQVRLQLQHNG</sequence>
<dbReference type="CDD" id="cd09025">
    <property type="entry name" value="Aldose_epim_Slr1438"/>
    <property type="match status" value="1"/>
</dbReference>
<accession>A0ABW7C817</accession>
<dbReference type="InterPro" id="IPR014718">
    <property type="entry name" value="GH-type_carb-bd"/>
</dbReference>
<protein>
    <submittedName>
        <fullName evidence="1">Aldose epimerase</fullName>
    </submittedName>
</protein>
<gene>
    <name evidence="1" type="ORF">VPK24_05065</name>
</gene>
<evidence type="ECO:0000313" key="2">
    <source>
        <dbReference type="Proteomes" id="UP001604335"/>
    </source>
</evidence>